<dbReference type="PANTHER" id="PTHR11909">
    <property type="entry name" value="CASEIN KINASE-RELATED"/>
    <property type="match status" value="1"/>
</dbReference>
<dbReference type="PROSITE" id="PS50011">
    <property type="entry name" value="PROTEIN_KINASE_DOM"/>
    <property type="match status" value="1"/>
</dbReference>
<evidence type="ECO:0000313" key="3">
    <source>
        <dbReference type="EMBL" id="OBZ73174.1"/>
    </source>
</evidence>
<dbReference type="EMBL" id="LUGG01000007">
    <property type="protein sequence ID" value="OBZ73174.1"/>
    <property type="molecule type" value="Genomic_DNA"/>
</dbReference>
<dbReference type="Proteomes" id="UP000092993">
    <property type="component" value="Unassembled WGS sequence"/>
</dbReference>
<organism evidence="3 4">
    <name type="scientific">Grifola frondosa</name>
    <name type="common">Maitake</name>
    <name type="synonym">Polyporus frondosus</name>
    <dbReference type="NCBI Taxonomy" id="5627"/>
    <lineage>
        <taxon>Eukaryota</taxon>
        <taxon>Fungi</taxon>
        <taxon>Dikarya</taxon>
        <taxon>Basidiomycota</taxon>
        <taxon>Agaricomycotina</taxon>
        <taxon>Agaricomycetes</taxon>
        <taxon>Polyporales</taxon>
        <taxon>Grifolaceae</taxon>
        <taxon>Grifola</taxon>
    </lineage>
</organism>
<keyword evidence="3" id="KW-0418">Kinase</keyword>
<reference evidence="3 4" key="1">
    <citation type="submission" date="2016-03" db="EMBL/GenBank/DDBJ databases">
        <title>Whole genome sequencing of Grifola frondosa 9006-11.</title>
        <authorList>
            <person name="Min B."/>
            <person name="Park H."/>
            <person name="Kim J.-G."/>
            <person name="Cho H."/>
            <person name="Oh Y.-L."/>
            <person name="Kong W.-S."/>
            <person name="Choi I.-G."/>
        </authorList>
    </citation>
    <scope>NUCLEOTIDE SEQUENCE [LARGE SCALE GENOMIC DNA]</scope>
    <source>
        <strain evidence="3 4">9006-11</strain>
    </source>
</reference>
<evidence type="ECO:0000259" key="2">
    <source>
        <dbReference type="PROSITE" id="PS50011"/>
    </source>
</evidence>
<sequence length="326" mass="35777">MVIRILAEESGIGEKYKNAKQEWKAAGHVPGAAGCGQKGIKPEMPRCAAEMDNAPHIRTVQLLGHPSRKPRPSSRWFPRFLGLLPPSFLPSRPKRIRYALFLPSVYSRRLGLPIFPDMAFTFGGKYKLEEEIAMGGCGASLSIPRSSRPGSSGHLSASCVGTVFQGVHTIAGKEVAIKLEPAIAKSSPLKQESKIYKTLMGAPGVPWINWSANKATTTSWLSTSSTILLLTDQLSTQLAITLESVPVRVDSVRLLTSCSRSRHTQITRIECIHSRDLVHRDIKPANFVIPKSDQKFIVNIIDFGLAKKFREPRTGPSRTSKTIITA</sequence>
<dbReference type="AlphaFoldDB" id="A0A1C7MDX1"/>
<dbReference type="PROSITE" id="PS51257">
    <property type="entry name" value="PROKAR_LIPOPROTEIN"/>
    <property type="match status" value="1"/>
</dbReference>
<dbReference type="PROSITE" id="PS00108">
    <property type="entry name" value="PROTEIN_KINASE_ST"/>
    <property type="match status" value="1"/>
</dbReference>
<comment type="caution">
    <text evidence="3">The sequence shown here is derived from an EMBL/GenBank/DDBJ whole genome shotgun (WGS) entry which is preliminary data.</text>
</comment>
<protein>
    <recommendedName>
        <fullName evidence="1">non-specific serine/threonine protein kinase</fullName>
        <ecNumber evidence="1">2.7.11.1</ecNumber>
    </recommendedName>
</protein>
<dbReference type="Gene3D" id="1.10.510.10">
    <property type="entry name" value="Transferase(Phosphotransferase) domain 1"/>
    <property type="match status" value="1"/>
</dbReference>
<feature type="domain" description="Protein kinase" evidence="2">
    <location>
        <begin position="126"/>
        <end position="326"/>
    </location>
</feature>
<dbReference type="STRING" id="5627.A0A1C7MDX1"/>
<proteinExistence type="predicted"/>
<dbReference type="InterPro" id="IPR008271">
    <property type="entry name" value="Ser/Thr_kinase_AS"/>
</dbReference>
<accession>A0A1C7MDX1</accession>
<name>A0A1C7MDX1_GRIFR</name>
<keyword evidence="3" id="KW-0808">Transferase</keyword>
<evidence type="ECO:0000313" key="4">
    <source>
        <dbReference type="Proteomes" id="UP000092993"/>
    </source>
</evidence>
<dbReference type="EC" id="2.7.11.1" evidence="1"/>
<dbReference type="GO" id="GO:0005524">
    <property type="term" value="F:ATP binding"/>
    <property type="evidence" value="ECO:0007669"/>
    <property type="project" value="InterPro"/>
</dbReference>
<dbReference type="InterPro" id="IPR011009">
    <property type="entry name" value="Kinase-like_dom_sf"/>
</dbReference>
<dbReference type="Gene3D" id="3.30.200.20">
    <property type="entry name" value="Phosphorylase Kinase, domain 1"/>
    <property type="match status" value="1"/>
</dbReference>
<gene>
    <name evidence="3" type="primary">KC1_5</name>
    <name evidence="3" type="ORF">A0H81_06977</name>
</gene>
<dbReference type="Pfam" id="PF00069">
    <property type="entry name" value="Pkinase"/>
    <property type="match status" value="1"/>
</dbReference>
<dbReference type="SUPFAM" id="SSF56112">
    <property type="entry name" value="Protein kinase-like (PK-like)"/>
    <property type="match status" value="1"/>
</dbReference>
<evidence type="ECO:0000256" key="1">
    <source>
        <dbReference type="ARBA" id="ARBA00012513"/>
    </source>
</evidence>
<keyword evidence="4" id="KW-1185">Reference proteome</keyword>
<dbReference type="InterPro" id="IPR000719">
    <property type="entry name" value="Prot_kinase_dom"/>
</dbReference>
<dbReference type="InterPro" id="IPR050235">
    <property type="entry name" value="CK1_Ser-Thr_kinase"/>
</dbReference>
<dbReference type="GO" id="GO:0004674">
    <property type="term" value="F:protein serine/threonine kinase activity"/>
    <property type="evidence" value="ECO:0007669"/>
    <property type="project" value="UniProtKB-EC"/>
</dbReference>